<dbReference type="Gene3D" id="3.20.20.70">
    <property type="entry name" value="Aldolase class I"/>
    <property type="match status" value="1"/>
</dbReference>
<name>A0A7X8SR32_9BACT</name>
<dbReference type="RefSeq" id="WP_168885568.1">
    <property type="nucleotide sequence ID" value="NZ_JABAIL010000016.1"/>
</dbReference>
<keyword evidence="3 8" id="KW-0479">Metal-binding</keyword>
<comment type="subunit">
    <text evidence="8">Homodimer.</text>
</comment>
<dbReference type="EMBL" id="JABAIL010000016">
    <property type="protein sequence ID" value="NLR94859.1"/>
    <property type="molecule type" value="Genomic_DNA"/>
</dbReference>
<dbReference type="Pfam" id="PF04055">
    <property type="entry name" value="Radical_SAM"/>
    <property type="match status" value="1"/>
</dbReference>
<feature type="binding site" evidence="8">
    <location>
        <begin position="118"/>
        <end position="120"/>
    </location>
    <ligand>
        <name>S-adenosyl-L-methionine</name>
        <dbReference type="ChEBI" id="CHEBI:59789"/>
    </ligand>
</feature>
<feature type="domain" description="Radical SAM core" evidence="9">
    <location>
        <begin position="19"/>
        <end position="200"/>
    </location>
</feature>
<comment type="similarity">
    <text evidence="8">Belongs to the radical SAM superfamily. 7-carboxy-7-deazaguanine synthase family.</text>
</comment>
<evidence type="ECO:0000259" key="9">
    <source>
        <dbReference type="PROSITE" id="PS51918"/>
    </source>
</evidence>
<feature type="binding site" evidence="8">
    <location>
        <position position="38"/>
    </location>
    <ligand>
        <name>[4Fe-4S] cluster</name>
        <dbReference type="ChEBI" id="CHEBI:49883"/>
        <note>4Fe-4S-S-AdoMet</note>
    </ligand>
</feature>
<dbReference type="PROSITE" id="PS51918">
    <property type="entry name" value="RADICAL_SAM"/>
    <property type="match status" value="1"/>
</dbReference>
<keyword evidence="7 8" id="KW-0456">Lyase</keyword>
<evidence type="ECO:0000256" key="3">
    <source>
        <dbReference type="ARBA" id="ARBA00022723"/>
    </source>
</evidence>
<dbReference type="PANTHER" id="PTHR42836:SF1">
    <property type="entry name" value="7-CARBOXY-7-DEAZAGUANINE SYNTHASE"/>
    <property type="match status" value="1"/>
</dbReference>
<feature type="binding site" evidence="8">
    <location>
        <position position="47"/>
    </location>
    <ligand>
        <name>Mg(2+)</name>
        <dbReference type="ChEBI" id="CHEBI:18420"/>
    </ligand>
</feature>
<evidence type="ECO:0000256" key="2">
    <source>
        <dbReference type="ARBA" id="ARBA00022691"/>
    </source>
</evidence>
<comment type="cofactor">
    <cofactor evidence="8">
        <name>S-adenosyl-L-methionine</name>
        <dbReference type="ChEBI" id="CHEBI:59789"/>
    </cofactor>
    <text evidence="8">Binds 1 S-adenosyl-L-methionine per subunit.</text>
</comment>
<proteinExistence type="inferred from homology"/>
<keyword evidence="11" id="KW-1185">Reference proteome</keyword>
<feature type="binding site" evidence="8">
    <location>
        <begin position="13"/>
        <end position="15"/>
    </location>
    <ligand>
        <name>substrate</name>
    </ligand>
</feature>
<keyword evidence="8" id="KW-0671">Queuosine biosynthesis</keyword>
<keyword evidence="1 8" id="KW-0004">4Fe-4S</keyword>
<reference evidence="10 11" key="1">
    <citation type="submission" date="2020-04" db="EMBL/GenBank/DDBJ databases">
        <title>Flammeovirga sp. SR4, a novel species isolated from seawater.</title>
        <authorList>
            <person name="Wang X."/>
        </authorList>
    </citation>
    <scope>NUCLEOTIDE SEQUENCE [LARGE SCALE GENOMIC DNA]</scope>
    <source>
        <strain evidence="10 11">SR4</strain>
    </source>
</reference>
<keyword evidence="4 8" id="KW-0460">Magnesium</keyword>
<feature type="binding site" evidence="8">
    <location>
        <position position="45"/>
    </location>
    <ligand>
        <name>[4Fe-4S] cluster</name>
        <dbReference type="ChEBI" id="CHEBI:49883"/>
        <note>4Fe-4S-S-AdoMet</note>
    </ligand>
</feature>
<dbReference type="InterPro" id="IPR013785">
    <property type="entry name" value="Aldolase_TIM"/>
</dbReference>
<keyword evidence="2 8" id="KW-0949">S-adenosyl-L-methionine</keyword>
<dbReference type="InterPro" id="IPR058240">
    <property type="entry name" value="rSAM_sf"/>
</dbReference>
<dbReference type="GO" id="GO:0016840">
    <property type="term" value="F:carbon-nitrogen lyase activity"/>
    <property type="evidence" value="ECO:0007669"/>
    <property type="project" value="UniProtKB-UniRule"/>
</dbReference>
<feature type="binding site" evidence="8">
    <location>
        <position position="28"/>
    </location>
    <ligand>
        <name>substrate</name>
    </ligand>
</feature>
<evidence type="ECO:0000256" key="7">
    <source>
        <dbReference type="ARBA" id="ARBA00023239"/>
    </source>
</evidence>
<dbReference type="GO" id="GO:1904047">
    <property type="term" value="F:S-adenosyl-L-methionine binding"/>
    <property type="evidence" value="ECO:0007669"/>
    <property type="project" value="UniProtKB-UniRule"/>
</dbReference>
<evidence type="ECO:0000313" key="11">
    <source>
        <dbReference type="Proteomes" id="UP000585050"/>
    </source>
</evidence>
<comment type="cofactor">
    <cofactor evidence="8">
        <name>Mg(2+)</name>
        <dbReference type="ChEBI" id="CHEBI:18420"/>
    </cofactor>
</comment>
<feature type="binding site" evidence="8">
    <location>
        <position position="75"/>
    </location>
    <ligand>
        <name>substrate</name>
    </ligand>
</feature>
<evidence type="ECO:0000256" key="1">
    <source>
        <dbReference type="ARBA" id="ARBA00022485"/>
    </source>
</evidence>
<organism evidence="10 11">
    <name type="scientific">Flammeovirga agarivorans</name>
    <dbReference type="NCBI Taxonomy" id="2726742"/>
    <lineage>
        <taxon>Bacteria</taxon>
        <taxon>Pseudomonadati</taxon>
        <taxon>Bacteroidota</taxon>
        <taxon>Cytophagia</taxon>
        <taxon>Cytophagales</taxon>
        <taxon>Flammeovirgaceae</taxon>
        <taxon>Flammeovirga</taxon>
    </lineage>
</organism>
<feature type="binding site" evidence="8">
    <location>
        <position position="77"/>
    </location>
    <ligand>
        <name>S-adenosyl-L-methionine</name>
        <dbReference type="ChEBI" id="CHEBI:59789"/>
    </ligand>
</feature>
<dbReference type="InterPro" id="IPR007197">
    <property type="entry name" value="rSAM"/>
</dbReference>
<dbReference type="GO" id="GO:0008616">
    <property type="term" value="P:tRNA queuosine(34) biosynthetic process"/>
    <property type="evidence" value="ECO:0007669"/>
    <property type="project" value="UniProtKB-UniRule"/>
</dbReference>
<dbReference type="SUPFAM" id="SSF102114">
    <property type="entry name" value="Radical SAM enzymes"/>
    <property type="match status" value="1"/>
</dbReference>
<comment type="catalytic activity">
    <reaction evidence="8">
        <text>6-carboxy-5,6,7,8-tetrahydropterin + H(+) = 7-carboxy-7-carbaguanine + NH4(+)</text>
        <dbReference type="Rhea" id="RHEA:27974"/>
        <dbReference type="ChEBI" id="CHEBI:15378"/>
        <dbReference type="ChEBI" id="CHEBI:28938"/>
        <dbReference type="ChEBI" id="CHEBI:61032"/>
        <dbReference type="ChEBI" id="CHEBI:61036"/>
        <dbReference type="EC" id="4.3.99.3"/>
    </reaction>
</comment>
<comment type="caution">
    <text evidence="8">Lacks conserved residue(s) required for the propagation of feature annotation.</text>
</comment>
<evidence type="ECO:0000256" key="6">
    <source>
        <dbReference type="ARBA" id="ARBA00023014"/>
    </source>
</evidence>
<dbReference type="Proteomes" id="UP000585050">
    <property type="component" value="Unassembled WGS sequence"/>
</dbReference>
<dbReference type="AlphaFoldDB" id="A0A7X8SR32"/>
<comment type="pathway">
    <text evidence="8">Purine metabolism; 7-cyano-7-deazaguanine biosynthesis.</text>
</comment>
<protein>
    <recommendedName>
        <fullName evidence="8">7-carboxy-7-deazaguanine synthase</fullName>
        <shortName evidence="8">CDG synthase</shortName>
        <ecNumber evidence="8">4.3.99.3</ecNumber>
    </recommendedName>
    <alternativeName>
        <fullName evidence="8">Queuosine biosynthesis protein QueE</fullName>
    </alternativeName>
</protein>
<evidence type="ECO:0000256" key="4">
    <source>
        <dbReference type="ARBA" id="ARBA00022842"/>
    </source>
</evidence>
<dbReference type="UniPathway" id="UPA00391"/>
<dbReference type="EC" id="4.3.99.3" evidence="8"/>
<feature type="binding site" evidence="8">
    <location>
        <position position="32"/>
    </location>
    <ligand>
        <name>[4Fe-4S] cluster</name>
        <dbReference type="ChEBI" id="CHEBI:49883"/>
        <note>4Fe-4S-S-AdoMet</note>
    </ligand>
</feature>
<evidence type="ECO:0000313" key="10">
    <source>
        <dbReference type="EMBL" id="NLR94859.1"/>
    </source>
</evidence>
<dbReference type="PANTHER" id="PTHR42836">
    <property type="entry name" value="7-CARBOXY-7-DEAZAGUANINE SYNTHASE"/>
    <property type="match status" value="1"/>
</dbReference>
<keyword evidence="5 8" id="KW-0408">Iron</keyword>
<accession>A0A7X8SR32</accession>
<comment type="function">
    <text evidence="8">Catalyzes the complex heterocyclic radical-mediated conversion of 6-carboxy-5,6,7,8-tetrahydropterin (CPH4) to 7-carboxy-7-deazaguanine (CDG), a step common to the biosynthetic pathways of all 7-deazapurine-containing compounds.</text>
</comment>
<sequence length="200" mass="22445">MKKYLISEIFYSVQGEGARTGHPSIFIRFSGCLTKFACAKMGVECDTNFESSVERTAEEILNILSEINCKELVLTGGEPLDQLDDELIHILKENGYFICIETSGIHPIPLGIDYVAVSPKIAEHVLAKKIGDTRVDEVRYVLHKNSSLPNPSIDSNLYFLSPHFRGNYPDPEAINHCMDLALKNPKWKVSLQTHKLINVL</sequence>
<comment type="caution">
    <text evidence="10">The sequence shown here is derived from an EMBL/GenBank/DDBJ whole genome shotgun (WGS) entry which is preliminary data.</text>
</comment>
<keyword evidence="6 8" id="KW-0411">Iron-sulfur</keyword>
<gene>
    <name evidence="8" type="primary">queE</name>
    <name evidence="10" type="ORF">HGP29_26880</name>
</gene>
<dbReference type="HAMAP" id="MF_00917">
    <property type="entry name" value="QueE"/>
    <property type="match status" value="1"/>
</dbReference>
<evidence type="ECO:0000256" key="5">
    <source>
        <dbReference type="ARBA" id="ARBA00023004"/>
    </source>
</evidence>
<dbReference type="GO" id="GO:0000287">
    <property type="term" value="F:magnesium ion binding"/>
    <property type="evidence" value="ECO:0007669"/>
    <property type="project" value="UniProtKB-UniRule"/>
</dbReference>
<evidence type="ECO:0000256" key="8">
    <source>
        <dbReference type="HAMAP-Rule" id="MF_00917"/>
    </source>
</evidence>
<dbReference type="InterPro" id="IPR024924">
    <property type="entry name" value="7-CO-7-deazaguanine_synth-like"/>
</dbReference>
<comment type="cofactor">
    <cofactor evidence="8">
        <name>[4Fe-4S] cluster</name>
        <dbReference type="ChEBI" id="CHEBI:49883"/>
    </cofactor>
    <text evidence="8">Binds 1 [4Fe-4S] cluster. The cluster is coordinated with 3 cysteines and an exchangeable S-adenosyl-L-methionine.</text>
</comment>
<dbReference type="GO" id="GO:0051539">
    <property type="term" value="F:4 iron, 4 sulfur cluster binding"/>
    <property type="evidence" value="ECO:0007669"/>
    <property type="project" value="UniProtKB-UniRule"/>
</dbReference>